<evidence type="ECO:0000313" key="3">
    <source>
        <dbReference type="Proteomes" id="UP000184600"/>
    </source>
</evidence>
<protein>
    <submittedName>
        <fullName evidence="2">Uncharacterized protein</fullName>
    </submittedName>
</protein>
<dbReference type="AlphaFoldDB" id="A0A1M7YSQ8"/>
<reference evidence="3" key="1">
    <citation type="submission" date="2016-12" db="EMBL/GenBank/DDBJ databases">
        <authorList>
            <person name="Rodrigo-Torres L."/>
            <person name="Arahal R.D."/>
            <person name="Lucena T."/>
        </authorList>
    </citation>
    <scope>NUCLEOTIDE SEQUENCE [LARGE SCALE GENOMIC DNA]</scope>
</reference>
<keyword evidence="1" id="KW-0732">Signal</keyword>
<dbReference type="STRING" id="1117707.VQ7734_01302"/>
<dbReference type="Proteomes" id="UP000184600">
    <property type="component" value="Unassembled WGS sequence"/>
</dbReference>
<dbReference type="RefSeq" id="WP_143169242.1">
    <property type="nucleotide sequence ID" value="NZ_AP024897.1"/>
</dbReference>
<organism evidence="2 3">
    <name type="scientific">Vibrio quintilis</name>
    <dbReference type="NCBI Taxonomy" id="1117707"/>
    <lineage>
        <taxon>Bacteria</taxon>
        <taxon>Pseudomonadati</taxon>
        <taxon>Pseudomonadota</taxon>
        <taxon>Gammaproteobacteria</taxon>
        <taxon>Vibrionales</taxon>
        <taxon>Vibrionaceae</taxon>
        <taxon>Vibrio</taxon>
    </lineage>
</organism>
<sequence length="146" mass="15141">MNNAIPGLLSMLILSGMHPACAGETKVTGDAALASSASSQLSDAEGYNASSVYATLPKGSGNSGKPVIVTGSSGSSCTRVYPPAGTSVSTYDIYLVGTYIDQTNHEKSHTTGVARKITSNSGTQACAPFRQAGWYGFHWLVLAYKK</sequence>
<proteinExistence type="predicted"/>
<name>A0A1M7YSQ8_9VIBR</name>
<keyword evidence="3" id="KW-1185">Reference proteome</keyword>
<feature type="chain" id="PRO_5012161474" evidence="1">
    <location>
        <begin position="23"/>
        <end position="146"/>
    </location>
</feature>
<accession>A0A1M7YSQ8</accession>
<evidence type="ECO:0000256" key="1">
    <source>
        <dbReference type="SAM" id="SignalP"/>
    </source>
</evidence>
<feature type="signal peptide" evidence="1">
    <location>
        <begin position="1"/>
        <end position="22"/>
    </location>
</feature>
<evidence type="ECO:0000313" key="2">
    <source>
        <dbReference type="EMBL" id="SHO55566.1"/>
    </source>
</evidence>
<gene>
    <name evidence="2" type="ORF">VQ7734_01302</name>
</gene>
<dbReference type="EMBL" id="FRFG01000015">
    <property type="protein sequence ID" value="SHO55566.1"/>
    <property type="molecule type" value="Genomic_DNA"/>
</dbReference>